<evidence type="ECO:0000313" key="3">
    <source>
        <dbReference type="Proteomes" id="UP001172159"/>
    </source>
</evidence>
<keyword evidence="1" id="KW-1133">Transmembrane helix</keyword>
<dbReference type="PANTHER" id="PTHR35136">
    <property type="entry name" value="CYCLOEUCALENOL CYCLOISOMERASE"/>
    <property type="match status" value="1"/>
</dbReference>
<keyword evidence="1" id="KW-0812">Transmembrane</keyword>
<gene>
    <name evidence="2" type="ORF">B0T21DRAFT_433790</name>
</gene>
<dbReference type="EMBL" id="JAUKTV010000003">
    <property type="protein sequence ID" value="KAK0742098.1"/>
    <property type="molecule type" value="Genomic_DNA"/>
</dbReference>
<dbReference type="PANTHER" id="PTHR35136:SF1">
    <property type="entry name" value="CYCLOEUCALENOL CYCLOISOMERASE"/>
    <property type="match status" value="1"/>
</dbReference>
<protein>
    <recommendedName>
        <fullName evidence="4">Cycloeucalenol cycloisomerase</fullName>
    </recommendedName>
</protein>
<evidence type="ECO:0000313" key="2">
    <source>
        <dbReference type="EMBL" id="KAK0742098.1"/>
    </source>
</evidence>
<feature type="transmembrane region" description="Helical" evidence="1">
    <location>
        <begin position="326"/>
        <end position="342"/>
    </location>
</feature>
<keyword evidence="1" id="KW-0472">Membrane</keyword>
<feature type="transmembrane region" description="Helical" evidence="1">
    <location>
        <begin position="138"/>
        <end position="155"/>
    </location>
</feature>
<feature type="transmembrane region" description="Helical" evidence="1">
    <location>
        <begin position="354"/>
        <end position="373"/>
    </location>
</feature>
<dbReference type="InterPro" id="IPR020532">
    <property type="entry name" value="Cycloeucalenol_cycloisomerase"/>
</dbReference>
<reference evidence="2" key="1">
    <citation type="submission" date="2023-06" db="EMBL/GenBank/DDBJ databases">
        <title>Genome-scale phylogeny and comparative genomics of the fungal order Sordariales.</title>
        <authorList>
            <consortium name="Lawrence Berkeley National Laboratory"/>
            <person name="Hensen N."/>
            <person name="Bonometti L."/>
            <person name="Westerberg I."/>
            <person name="Brannstrom I.O."/>
            <person name="Guillou S."/>
            <person name="Cros-Aarteil S."/>
            <person name="Calhoun S."/>
            <person name="Haridas S."/>
            <person name="Kuo A."/>
            <person name="Mondo S."/>
            <person name="Pangilinan J."/>
            <person name="Riley R."/>
            <person name="Labutti K."/>
            <person name="Andreopoulos B."/>
            <person name="Lipzen A."/>
            <person name="Chen C."/>
            <person name="Yanf M."/>
            <person name="Daum C."/>
            <person name="Ng V."/>
            <person name="Clum A."/>
            <person name="Steindorff A."/>
            <person name="Ohm R."/>
            <person name="Martin F."/>
            <person name="Silar P."/>
            <person name="Natvig D."/>
            <person name="Lalanne C."/>
            <person name="Gautier V."/>
            <person name="Ament-Velasquez S.L."/>
            <person name="Kruys A."/>
            <person name="Hutchinson M.I."/>
            <person name="Powell A.J."/>
            <person name="Barry K."/>
            <person name="Miller A.N."/>
            <person name="Grigoriev I.V."/>
            <person name="Debuchy R."/>
            <person name="Gladieux P."/>
            <person name="Thoren M.H."/>
            <person name="Johannesson H."/>
        </authorList>
    </citation>
    <scope>NUCLEOTIDE SEQUENCE</scope>
    <source>
        <strain evidence="2">CBS 540.89</strain>
    </source>
</reference>
<feature type="transmembrane region" description="Helical" evidence="1">
    <location>
        <begin position="256"/>
        <end position="276"/>
    </location>
</feature>
<dbReference type="GO" id="GO:0047793">
    <property type="term" value="F:cycloeucalenol cycloisomerase activity"/>
    <property type="evidence" value="ECO:0007669"/>
    <property type="project" value="InterPro"/>
</dbReference>
<feature type="transmembrane region" description="Helical" evidence="1">
    <location>
        <begin position="288"/>
        <end position="306"/>
    </location>
</feature>
<feature type="transmembrane region" description="Helical" evidence="1">
    <location>
        <begin position="203"/>
        <end position="223"/>
    </location>
</feature>
<evidence type="ECO:0000256" key="1">
    <source>
        <dbReference type="SAM" id="Phobius"/>
    </source>
</evidence>
<evidence type="ECO:0008006" key="4">
    <source>
        <dbReference type="Google" id="ProtNLM"/>
    </source>
</evidence>
<comment type="caution">
    <text evidence="2">The sequence shown here is derived from an EMBL/GenBank/DDBJ whole genome shotgun (WGS) entry which is preliminary data.</text>
</comment>
<dbReference type="Proteomes" id="UP001172159">
    <property type="component" value="Unassembled WGS sequence"/>
</dbReference>
<dbReference type="AlphaFoldDB" id="A0AA40EML7"/>
<keyword evidence="3" id="KW-1185">Reference proteome</keyword>
<organism evidence="2 3">
    <name type="scientific">Apiosordaria backusii</name>
    <dbReference type="NCBI Taxonomy" id="314023"/>
    <lineage>
        <taxon>Eukaryota</taxon>
        <taxon>Fungi</taxon>
        <taxon>Dikarya</taxon>
        <taxon>Ascomycota</taxon>
        <taxon>Pezizomycotina</taxon>
        <taxon>Sordariomycetes</taxon>
        <taxon>Sordariomycetidae</taxon>
        <taxon>Sordariales</taxon>
        <taxon>Lasiosphaeriaceae</taxon>
        <taxon>Apiosordaria</taxon>
    </lineage>
</organism>
<accession>A0AA40EML7</accession>
<feature type="transmembrane region" description="Helical" evidence="1">
    <location>
        <begin position="161"/>
        <end position="182"/>
    </location>
</feature>
<proteinExistence type="predicted"/>
<sequence length="379" mass="41994">MDANFSEVAGARVVGRRVGRRICPLVRGEDVCAVRGNPAGSAQRGREEDPVVGGGARALAGCGLFGGDWRRGACEIPFPSHHTTTTTTTNTTITTLPTNTAMNPAPSSPPNPAATTTTTAAAEKSHFHLLLLKVHTPLWLSAVAFVVLTSSLKTWTTNAHYLTFSLLVALPPFLLPFLFPFSPAPSPNNPPGRVWYHSYPLKFNLYIFTLVTFGTYFGTAYFFQLMSMTYTFPSHLPTLDSDILRRDPQTHTVPAFLYPLTHAYFTTYYSLLLVLYDTISPKTFLRKTATVLGLGYALAWAETWFMASEMMTEWFSYGDRDRMLRVGSWGYASYFFVGVPMLRRLDGKWGWERVVIEAGGCCMGILVLLEIWGKVVGPI</sequence>
<name>A0AA40EML7_9PEZI</name>